<dbReference type="InterPro" id="IPR056924">
    <property type="entry name" value="SH3_Tf2-1"/>
</dbReference>
<dbReference type="EMBL" id="CM018046">
    <property type="protein sequence ID" value="KAA8525489.1"/>
    <property type="molecule type" value="Genomic_DNA"/>
</dbReference>
<feature type="region of interest" description="Disordered" evidence="7">
    <location>
        <begin position="283"/>
        <end position="303"/>
    </location>
</feature>
<keyword evidence="2" id="KW-0548">Nucleotidyltransferase</keyword>
<evidence type="ECO:0000256" key="1">
    <source>
        <dbReference type="ARBA" id="ARBA00022679"/>
    </source>
</evidence>
<keyword evidence="4" id="KW-0255">Endonuclease</keyword>
<keyword evidence="12" id="KW-1185">Reference proteome</keyword>
<dbReference type="InterPro" id="IPR023780">
    <property type="entry name" value="Chromo_domain"/>
</dbReference>
<dbReference type="GO" id="GO:0003964">
    <property type="term" value="F:RNA-directed DNA polymerase activity"/>
    <property type="evidence" value="ECO:0007669"/>
    <property type="project" value="UniProtKB-KW"/>
</dbReference>
<evidence type="ECO:0000256" key="7">
    <source>
        <dbReference type="SAM" id="MobiDB-lite"/>
    </source>
</evidence>
<dbReference type="InterPro" id="IPR016197">
    <property type="entry name" value="Chromo-like_dom_sf"/>
</dbReference>
<feature type="domain" description="Tf2-1-like SH3-like" evidence="10">
    <location>
        <begin position="138"/>
        <end position="202"/>
    </location>
</feature>
<keyword evidence="5" id="KW-0378">Hydrolase</keyword>
<gene>
    <name evidence="11" type="ORF">F0562_007344</name>
</gene>
<name>A0A5J5A534_9ASTE</name>
<dbReference type="Pfam" id="PF00385">
    <property type="entry name" value="Chromo"/>
    <property type="match status" value="1"/>
</dbReference>
<keyword evidence="6" id="KW-0695">RNA-directed DNA polymerase</keyword>
<accession>A0A5J5A534</accession>
<dbReference type="Pfam" id="PF24626">
    <property type="entry name" value="SH3_Tf2-1"/>
    <property type="match status" value="1"/>
</dbReference>
<dbReference type="PANTHER" id="PTHR46148">
    <property type="entry name" value="CHROMO DOMAIN-CONTAINING PROTEIN"/>
    <property type="match status" value="1"/>
</dbReference>
<dbReference type="Proteomes" id="UP000325577">
    <property type="component" value="Linkage Group LG3"/>
</dbReference>
<reference evidence="11 12" key="1">
    <citation type="submission" date="2019-09" db="EMBL/GenBank/DDBJ databases">
        <title>A chromosome-level genome assembly of the Chinese tupelo Nyssa sinensis.</title>
        <authorList>
            <person name="Yang X."/>
            <person name="Kang M."/>
            <person name="Yang Y."/>
            <person name="Xiong H."/>
            <person name="Wang M."/>
            <person name="Zhang Z."/>
            <person name="Wang Z."/>
            <person name="Wu H."/>
            <person name="Ma T."/>
            <person name="Liu J."/>
            <person name="Xi Z."/>
        </authorList>
    </citation>
    <scope>NUCLEOTIDE SEQUENCE [LARGE SCALE GENOMIC DNA]</scope>
    <source>
        <strain evidence="11">J267</strain>
        <tissue evidence="11">Leaf</tissue>
    </source>
</reference>
<dbReference type="SUPFAM" id="SSF54160">
    <property type="entry name" value="Chromo domain-like"/>
    <property type="match status" value="1"/>
</dbReference>
<feature type="domain" description="Reverse transcriptase RNase H-like" evidence="9">
    <location>
        <begin position="2"/>
        <end position="67"/>
    </location>
</feature>
<feature type="compositionally biased region" description="Basic residues" evidence="7">
    <location>
        <begin position="290"/>
        <end position="303"/>
    </location>
</feature>
<evidence type="ECO:0000256" key="4">
    <source>
        <dbReference type="ARBA" id="ARBA00022759"/>
    </source>
</evidence>
<keyword evidence="3" id="KW-0540">Nuclease</keyword>
<evidence type="ECO:0008006" key="13">
    <source>
        <dbReference type="Google" id="ProtNLM"/>
    </source>
</evidence>
<evidence type="ECO:0000259" key="8">
    <source>
        <dbReference type="Pfam" id="PF00385"/>
    </source>
</evidence>
<dbReference type="Pfam" id="PF17917">
    <property type="entry name" value="RT_RNaseH"/>
    <property type="match status" value="1"/>
</dbReference>
<keyword evidence="1" id="KW-0808">Transferase</keyword>
<dbReference type="OrthoDB" id="5554229at2759"/>
<sequence length="303" mass="35205">MSWALGTSKLSWSIYAKEMLAIIEAIRIWRPYLLGRKFYIQMDKCSLKYLLEQHVVTPEQQKWVAKLLGMTPFQALYGRLPPTILQYQVGNSLVNEVDQNLASRDALLGQLKDNLHAASNHMKQVVDSKWCDIEFEEGDMVFLKLHPYWQQTVFKRAYQKLASRFYVPYLIEKQVGKVAYRLQLPEGSRIHPIFHVSLLKKKVGEAYATSKDLPPLTDEGEFIMAPEAILDSRWVKKGSKFIEESLVKWRRLPVKEATWENIAALRDKFQAMDLEDKDLVNEGSIDRPRRSGRTVRKNPKYMG</sequence>
<dbReference type="PANTHER" id="PTHR46148:SF52">
    <property type="entry name" value="OS04G0603800 PROTEIN"/>
    <property type="match status" value="1"/>
</dbReference>
<evidence type="ECO:0000256" key="3">
    <source>
        <dbReference type="ARBA" id="ARBA00022722"/>
    </source>
</evidence>
<dbReference type="AlphaFoldDB" id="A0A5J5A534"/>
<evidence type="ECO:0000313" key="12">
    <source>
        <dbReference type="Proteomes" id="UP000325577"/>
    </source>
</evidence>
<proteinExistence type="predicted"/>
<dbReference type="GO" id="GO:0004519">
    <property type="term" value="F:endonuclease activity"/>
    <property type="evidence" value="ECO:0007669"/>
    <property type="project" value="UniProtKB-KW"/>
</dbReference>
<organism evidence="11 12">
    <name type="scientific">Nyssa sinensis</name>
    <dbReference type="NCBI Taxonomy" id="561372"/>
    <lineage>
        <taxon>Eukaryota</taxon>
        <taxon>Viridiplantae</taxon>
        <taxon>Streptophyta</taxon>
        <taxon>Embryophyta</taxon>
        <taxon>Tracheophyta</taxon>
        <taxon>Spermatophyta</taxon>
        <taxon>Magnoliopsida</taxon>
        <taxon>eudicotyledons</taxon>
        <taxon>Gunneridae</taxon>
        <taxon>Pentapetalae</taxon>
        <taxon>asterids</taxon>
        <taxon>Cornales</taxon>
        <taxon>Nyssaceae</taxon>
        <taxon>Nyssa</taxon>
    </lineage>
</organism>
<dbReference type="SUPFAM" id="SSF56672">
    <property type="entry name" value="DNA/RNA polymerases"/>
    <property type="match status" value="1"/>
</dbReference>
<dbReference type="InterPro" id="IPR043502">
    <property type="entry name" value="DNA/RNA_pol_sf"/>
</dbReference>
<evidence type="ECO:0000256" key="6">
    <source>
        <dbReference type="ARBA" id="ARBA00022918"/>
    </source>
</evidence>
<protein>
    <recommendedName>
        <fullName evidence="13">Chromo domain-containing protein</fullName>
    </recommendedName>
</protein>
<evidence type="ECO:0000256" key="2">
    <source>
        <dbReference type="ARBA" id="ARBA00022695"/>
    </source>
</evidence>
<dbReference type="GO" id="GO:0016787">
    <property type="term" value="F:hydrolase activity"/>
    <property type="evidence" value="ECO:0007669"/>
    <property type="project" value="UniProtKB-KW"/>
</dbReference>
<evidence type="ECO:0000259" key="9">
    <source>
        <dbReference type="Pfam" id="PF17917"/>
    </source>
</evidence>
<evidence type="ECO:0000313" key="11">
    <source>
        <dbReference type="EMBL" id="KAA8525489.1"/>
    </source>
</evidence>
<dbReference type="Gene3D" id="2.40.50.40">
    <property type="match status" value="1"/>
</dbReference>
<feature type="domain" description="Chromo" evidence="8">
    <location>
        <begin position="225"/>
        <end position="271"/>
    </location>
</feature>
<dbReference type="InterPro" id="IPR041373">
    <property type="entry name" value="RT_RNaseH"/>
</dbReference>
<evidence type="ECO:0000256" key="5">
    <source>
        <dbReference type="ARBA" id="ARBA00022801"/>
    </source>
</evidence>
<evidence type="ECO:0000259" key="10">
    <source>
        <dbReference type="Pfam" id="PF24626"/>
    </source>
</evidence>